<dbReference type="PROSITE" id="PS51746">
    <property type="entry name" value="PPM_2"/>
    <property type="match status" value="1"/>
</dbReference>
<dbReference type="Pfam" id="PF13672">
    <property type="entry name" value="PP2C_2"/>
    <property type="match status" value="1"/>
</dbReference>
<keyword evidence="2" id="KW-0472">Membrane</keyword>
<feature type="domain" description="PPM-type phosphatase" evidence="3">
    <location>
        <begin position="6"/>
        <end position="237"/>
    </location>
</feature>
<dbReference type="InterPro" id="IPR036457">
    <property type="entry name" value="PPM-type-like_dom_sf"/>
</dbReference>
<dbReference type="SMART" id="SM00332">
    <property type="entry name" value="PP2Cc"/>
    <property type="match status" value="1"/>
</dbReference>
<dbReference type="InterPro" id="IPR001932">
    <property type="entry name" value="PPM-type_phosphatase-like_dom"/>
</dbReference>
<dbReference type="EMBL" id="JADBDZ010000001">
    <property type="protein sequence ID" value="MBE1532440.1"/>
    <property type="molecule type" value="Genomic_DNA"/>
</dbReference>
<evidence type="ECO:0000313" key="4">
    <source>
        <dbReference type="EMBL" id="MBE1532440.1"/>
    </source>
</evidence>
<feature type="compositionally biased region" description="Low complexity" evidence="1">
    <location>
        <begin position="270"/>
        <end position="282"/>
    </location>
</feature>
<keyword evidence="4" id="KW-0378">Hydrolase</keyword>
<feature type="transmembrane region" description="Helical" evidence="2">
    <location>
        <begin position="342"/>
        <end position="364"/>
    </location>
</feature>
<dbReference type="SUPFAM" id="SSF81606">
    <property type="entry name" value="PP2C-like"/>
    <property type="match status" value="1"/>
</dbReference>
<dbReference type="PANTHER" id="PTHR47992">
    <property type="entry name" value="PROTEIN PHOSPHATASE"/>
    <property type="match status" value="1"/>
</dbReference>
<proteinExistence type="predicted"/>
<sequence>MTLGIRYAARSDVGMLREGNEDSAYAGAHLLAVADGMGGHVGGEIASAAAIEALRRLDKDLPANELLAALEHTVKAANDNLHRIVESDPALQGMGTTLTAMLWAGDQVALVHIGDSRAYLLRDGSLFQITHDHTLVQSLVDEGRISPDEAASHPQRSLLLRALDGRGEVDPDLSLREAQAGDRYLLCSDGLSGVVTAETIFQVLTDVDEPDQAVRQLIDLANRGGGPDNITCVVADVVDLERQPPTGGPGQAVGAAASAAPPEPPGGPGTTMPTGPADTPAGRAAQLRDTRPQPPVAVDERPPPMPGAEPMGDPMADQMPPPGAMPQAAPAKAKRGGGIRKWTWLLVVAGVVVLGIGAGGFVLLQNVKSGYYIGAENGQVVLYRGTPQDVPGLDLSDKAAAKDQPNPPIKLEDLPEAQRQKVEKTYTVSGPGAVAKLQQRVCKYVVTIEKNNVVIIKGENQQGCGQKKVGGSEIAVSELPAEDRTAVTDGKLVFASEQEAQAKLQELGDHRDACKAGDSKIQGCPTDGGTPR</sequence>
<dbReference type="RefSeq" id="WP_192759127.1">
    <property type="nucleotide sequence ID" value="NZ_JADBDZ010000001.1"/>
</dbReference>
<gene>
    <name evidence="4" type="ORF">H4W34_002273</name>
</gene>
<dbReference type="NCBIfam" id="NF033484">
    <property type="entry name" value="Stp1_PP2C_phos"/>
    <property type="match status" value="1"/>
</dbReference>
<dbReference type="Gene3D" id="3.60.40.10">
    <property type="entry name" value="PPM-type phosphatase domain"/>
    <property type="match status" value="1"/>
</dbReference>
<evidence type="ECO:0000259" key="3">
    <source>
        <dbReference type="PROSITE" id="PS51746"/>
    </source>
</evidence>
<dbReference type="Proteomes" id="UP000627838">
    <property type="component" value="Unassembled WGS sequence"/>
</dbReference>
<dbReference type="GO" id="GO:0004722">
    <property type="term" value="F:protein serine/threonine phosphatase activity"/>
    <property type="evidence" value="ECO:0007669"/>
    <property type="project" value="UniProtKB-EC"/>
</dbReference>
<protein>
    <submittedName>
        <fullName evidence="4">Protein phosphatase</fullName>
        <ecNumber evidence="4">3.1.3.16</ecNumber>
    </submittedName>
</protein>
<keyword evidence="2" id="KW-0812">Transmembrane</keyword>
<evidence type="ECO:0000256" key="1">
    <source>
        <dbReference type="SAM" id="MobiDB-lite"/>
    </source>
</evidence>
<evidence type="ECO:0000313" key="5">
    <source>
        <dbReference type="Proteomes" id="UP000627838"/>
    </source>
</evidence>
<dbReference type="SMART" id="SM00331">
    <property type="entry name" value="PP2C_SIG"/>
    <property type="match status" value="1"/>
</dbReference>
<comment type="caution">
    <text evidence="4">The sequence shown here is derived from an EMBL/GenBank/DDBJ whole genome shotgun (WGS) entry which is preliminary data.</text>
</comment>
<organism evidence="4 5">
    <name type="scientific">Actinomadura algeriensis</name>
    <dbReference type="NCBI Taxonomy" id="1679523"/>
    <lineage>
        <taxon>Bacteria</taxon>
        <taxon>Bacillati</taxon>
        <taxon>Actinomycetota</taxon>
        <taxon>Actinomycetes</taxon>
        <taxon>Streptosporangiales</taxon>
        <taxon>Thermomonosporaceae</taxon>
        <taxon>Actinomadura</taxon>
    </lineage>
</organism>
<dbReference type="CDD" id="cd00143">
    <property type="entry name" value="PP2Cc"/>
    <property type="match status" value="1"/>
</dbReference>
<evidence type="ECO:0000256" key="2">
    <source>
        <dbReference type="SAM" id="Phobius"/>
    </source>
</evidence>
<reference evidence="4 5" key="1">
    <citation type="submission" date="2020-10" db="EMBL/GenBank/DDBJ databases">
        <title>Sequencing the genomes of 1000 actinobacteria strains.</title>
        <authorList>
            <person name="Klenk H.-P."/>
        </authorList>
    </citation>
    <scope>NUCLEOTIDE SEQUENCE [LARGE SCALE GENOMIC DNA]</scope>
    <source>
        <strain evidence="4 5">DSM 46744</strain>
    </source>
</reference>
<name>A0ABR9JQP6_9ACTN</name>
<dbReference type="EC" id="3.1.3.16" evidence="4"/>
<keyword evidence="5" id="KW-1185">Reference proteome</keyword>
<accession>A0ABR9JQP6</accession>
<feature type="region of interest" description="Disordered" evidence="1">
    <location>
        <begin position="241"/>
        <end position="331"/>
    </location>
</feature>
<dbReference type="InterPro" id="IPR015655">
    <property type="entry name" value="PP2C"/>
</dbReference>
<keyword evidence="2" id="KW-1133">Transmembrane helix</keyword>